<protein>
    <recommendedName>
        <fullName evidence="7">Ribosomal protein S15</fullName>
    </recommendedName>
</protein>
<comment type="caution">
    <text evidence="5">The sequence shown here is derived from an EMBL/GenBank/DDBJ whole genome shotgun (WGS) entry which is preliminary data.</text>
</comment>
<organism evidence="5 6">
    <name type="scientific">Trichoglossum hirsutum</name>
    <dbReference type="NCBI Taxonomy" id="265104"/>
    <lineage>
        <taxon>Eukaryota</taxon>
        <taxon>Fungi</taxon>
        <taxon>Dikarya</taxon>
        <taxon>Ascomycota</taxon>
        <taxon>Pezizomycotina</taxon>
        <taxon>Geoglossomycetes</taxon>
        <taxon>Geoglossales</taxon>
        <taxon>Geoglossaceae</taxon>
        <taxon>Trichoglossum</taxon>
    </lineage>
</organism>
<evidence type="ECO:0000256" key="4">
    <source>
        <dbReference type="SAM" id="MobiDB-lite"/>
    </source>
</evidence>
<dbReference type="GO" id="GO:0003735">
    <property type="term" value="F:structural constituent of ribosome"/>
    <property type="evidence" value="ECO:0007669"/>
    <property type="project" value="InterPro"/>
</dbReference>
<gene>
    <name evidence="5" type="ORF">GP486_001047</name>
</gene>
<reference evidence="5" key="1">
    <citation type="submission" date="2021-03" db="EMBL/GenBank/DDBJ databases">
        <title>Comparative genomics and phylogenomic investigation of the class Geoglossomycetes provide insights into ecological specialization and systematics.</title>
        <authorList>
            <person name="Melie T."/>
            <person name="Pirro S."/>
            <person name="Miller A.N."/>
            <person name="Quandt A."/>
        </authorList>
    </citation>
    <scope>NUCLEOTIDE SEQUENCE</scope>
    <source>
        <strain evidence="5">CAQ_001_2017</strain>
    </source>
</reference>
<dbReference type="InterPro" id="IPR009068">
    <property type="entry name" value="uS15_NS1_RNA-bd_sf"/>
</dbReference>
<keyword evidence="6" id="KW-1185">Reference proteome</keyword>
<feature type="region of interest" description="Disordered" evidence="4">
    <location>
        <begin position="198"/>
        <end position="231"/>
    </location>
</feature>
<dbReference type="GO" id="GO:0006412">
    <property type="term" value="P:translation"/>
    <property type="evidence" value="ECO:0007669"/>
    <property type="project" value="InterPro"/>
</dbReference>
<dbReference type="InterPro" id="IPR005290">
    <property type="entry name" value="Ribosomal_uS15_bac-type"/>
</dbReference>
<dbReference type="AlphaFoldDB" id="A0A9P8LHE4"/>
<evidence type="ECO:0000313" key="5">
    <source>
        <dbReference type="EMBL" id="KAH0565551.1"/>
    </source>
</evidence>
<dbReference type="SUPFAM" id="SSF47060">
    <property type="entry name" value="S15/NS1 RNA-binding domain"/>
    <property type="match status" value="1"/>
</dbReference>
<sequence>MPPRLSLTGYLRIPNEQAKAEKHKYRDPYALAQARQRKAANLARQEGLRKERAAALGDPVRGITTPFIESLDYAVPPAAAPVDALASQAPTGADAATESPAKNAAAEREPHLNFFLTSSEIQSSLENSYALTKPPIASNRNTADPAIEVERERLHAEQHENAHRAISRIVSLENGNSKDRMRANVQRCIDAFGRHNTDEYLAPRSPSNVSRDPTIPGPPEKTPRAGPDTGSPEVQIAILTAKIRVLANHLEGQGGREAGGKKDKYNKRNLRLLVHRRQKLLKYMRTKERGSERWQNLVQTLGLTDGTWRGEISL</sequence>
<evidence type="ECO:0000256" key="1">
    <source>
        <dbReference type="ARBA" id="ARBA00008434"/>
    </source>
</evidence>
<dbReference type="EMBL" id="JAGHQM010000082">
    <property type="protein sequence ID" value="KAH0565551.1"/>
    <property type="molecule type" value="Genomic_DNA"/>
</dbReference>
<dbReference type="InterPro" id="IPR000589">
    <property type="entry name" value="Ribosomal_uS15"/>
</dbReference>
<comment type="similarity">
    <text evidence="1">Belongs to the universal ribosomal protein uS15 family.</text>
</comment>
<evidence type="ECO:0008006" key="7">
    <source>
        <dbReference type="Google" id="ProtNLM"/>
    </source>
</evidence>
<name>A0A9P8LHE4_9PEZI</name>
<dbReference type="CDD" id="cd00353">
    <property type="entry name" value="Ribosomal_S15p_S13e"/>
    <property type="match status" value="1"/>
</dbReference>
<dbReference type="PANTHER" id="PTHR23321">
    <property type="entry name" value="RIBOSOMAL PROTEIN S15, BACTERIAL AND ORGANELLAR"/>
    <property type="match status" value="1"/>
</dbReference>
<keyword evidence="3" id="KW-0687">Ribonucleoprotein</keyword>
<dbReference type="SMART" id="SM01387">
    <property type="entry name" value="Ribosomal_S15"/>
    <property type="match status" value="1"/>
</dbReference>
<accession>A0A9P8LHE4</accession>
<dbReference type="Gene3D" id="1.10.287.10">
    <property type="entry name" value="S15/NS1, RNA-binding"/>
    <property type="match status" value="1"/>
</dbReference>
<keyword evidence="2" id="KW-0689">Ribosomal protein</keyword>
<evidence type="ECO:0000256" key="3">
    <source>
        <dbReference type="ARBA" id="ARBA00023274"/>
    </source>
</evidence>
<dbReference type="Proteomes" id="UP000750711">
    <property type="component" value="Unassembled WGS sequence"/>
</dbReference>
<evidence type="ECO:0000256" key="2">
    <source>
        <dbReference type="ARBA" id="ARBA00022980"/>
    </source>
</evidence>
<dbReference type="Pfam" id="PF00312">
    <property type="entry name" value="Ribosomal_S15"/>
    <property type="match status" value="1"/>
</dbReference>
<dbReference type="GO" id="GO:0005840">
    <property type="term" value="C:ribosome"/>
    <property type="evidence" value="ECO:0007669"/>
    <property type="project" value="UniProtKB-KW"/>
</dbReference>
<dbReference type="PANTHER" id="PTHR23321:SF26">
    <property type="entry name" value="SMALL RIBOSOMAL SUBUNIT PROTEIN US15M"/>
    <property type="match status" value="1"/>
</dbReference>
<dbReference type="GO" id="GO:0005737">
    <property type="term" value="C:cytoplasm"/>
    <property type="evidence" value="ECO:0007669"/>
    <property type="project" value="UniProtKB-ARBA"/>
</dbReference>
<evidence type="ECO:0000313" key="6">
    <source>
        <dbReference type="Proteomes" id="UP000750711"/>
    </source>
</evidence>
<dbReference type="GO" id="GO:1990904">
    <property type="term" value="C:ribonucleoprotein complex"/>
    <property type="evidence" value="ECO:0007669"/>
    <property type="project" value="UniProtKB-KW"/>
</dbReference>
<proteinExistence type="inferred from homology"/>